<organism evidence="8 9">
    <name type="scientific">Metabacillus idriensis</name>
    <dbReference type="NCBI Taxonomy" id="324768"/>
    <lineage>
        <taxon>Bacteria</taxon>
        <taxon>Bacillati</taxon>
        <taxon>Bacillota</taxon>
        <taxon>Bacilli</taxon>
        <taxon>Bacillales</taxon>
        <taxon>Bacillaceae</taxon>
        <taxon>Metabacillus</taxon>
    </lineage>
</organism>
<dbReference type="InterPro" id="IPR023753">
    <property type="entry name" value="FAD/NAD-binding_dom"/>
</dbReference>
<evidence type="ECO:0000256" key="6">
    <source>
        <dbReference type="SAM" id="Phobius"/>
    </source>
</evidence>
<dbReference type="GO" id="GO:0003955">
    <property type="term" value="F:NAD(P)H dehydrogenase (quinone) activity"/>
    <property type="evidence" value="ECO:0007669"/>
    <property type="project" value="TreeGrafter"/>
</dbReference>
<comment type="similarity">
    <text evidence="2">Belongs to the NADH dehydrogenase family.</text>
</comment>
<dbReference type="Gene3D" id="3.50.50.100">
    <property type="match status" value="1"/>
</dbReference>
<dbReference type="PANTHER" id="PTHR42913:SF9">
    <property type="entry name" value="SLR1591 PROTEIN"/>
    <property type="match status" value="1"/>
</dbReference>
<name>A0A6I2M5C5_9BACI</name>
<evidence type="ECO:0000256" key="2">
    <source>
        <dbReference type="ARBA" id="ARBA00005272"/>
    </source>
</evidence>
<keyword evidence="6" id="KW-0812">Transmembrane</keyword>
<evidence type="ECO:0000259" key="7">
    <source>
        <dbReference type="Pfam" id="PF07992"/>
    </source>
</evidence>
<proteinExistence type="inferred from homology"/>
<dbReference type="InterPro" id="IPR051169">
    <property type="entry name" value="NADH-Q_oxidoreductase"/>
</dbReference>
<keyword evidence="9" id="KW-1185">Reference proteome</keyword>
<keyword evidence="3" id="KW-0285">Flavoprotein</keyword>
<comment type="cofactor">
    <cofactor evidence="1">
        <name>FAD</name>
        <dbReference type="ChEBI" id="CHEBI:57692"/>
    </cofactor>
</comment>
<dbReference type="SUPFAM" id="SSF51905">
    <property type="entry name" value="FAD/NAD(P)-binding domain"/>
    <property type="match status" value="2"/>
</dbReference>
<protein>
    <submittedName>
        <fullName evidence="8">Pyridine nucleotide-disulfide oxidoreductase</fullName>
    </submittedName>
</protein>
<comment type="caution">
    <text evidence="8">The sequence shown here is derived from an EMBL/GenBank/DDBJ whole genome shotgun (WGS) entry which is preliminary data.</text>
</comment>
<dbReference type="Pfam" id="PF07992">
    <property type="entry name" value="Pyr_redox_2"/>
    <property type="match status" value="1"/>
</dbReference>
<dbReference type="Proteomes" id="UP000441585">
    <property type="component" value="Unassembled WGS sequence"/>
</dbReference>
<dbReference type="PANTHER" id="PTHR42913">
    <property type="entry name" value="APOPTOSIS-INDUCING FACTOR 1"/>
    <property type="match status" value="1"/>
</dbReference>
<feature type="domain" description="FAD/NAD(P)-binding" evidence="7">
    <location>
        <begin position="9"/>
        <end position="295"/>
    </location>
</feature>
<evidence type="ECO:0000256" key="1">
    <source>
        <dbReference type="ARBA" id="ARBA00001974"/>
    </source>
</evidence>
<evidence type="ECO:0000313" key="9">
    <source>
        <dbReference type="Proteomes" id="UP000441585"/>
    </source>
</evidence>
<evidence type="ECO:0000256" key="4">
    <source>
        <dbReference type="ARBA" id="ARBA00022827"/>
    </source>
</evidence>
<keyword evidence="4" id="KW-0274">FAD</keyword>
<reference evidence="8 9" key="1">
    <citation type="submission" date="2019-11" db="EMBL/GenBank/DDBJ databases">
        <title>Bacillus idriensis genome.</title>
        <authorList>
            <person name="Konopka E.N."/>
            <person name="Newman J.D."/>
        </authorList>
    </citation>
    <scope>NUCLEOTIDE SEQUENCE [LARGE SCALE GENOMIC DNA]</scope>
    <source>
        <strain evidence="8 9">DSM 19097</strain>
    </source>
</reference>
<evidence type="ECO:0000313" key="8">
    <source>
        <dbReference type="EMBL" id="MRX53330.1"/>
    </source>
</evidence>
<dbReference type="InterPro" id="IPR036188">
    <property type="entry name" value="FAD/NAD-bd_sf"/>
</dbReference>
<keyword evidence="5" id="KW-0560">Oxidoreductase</keyword>
<sequence length="364" mass="40285">MLGVIDLKHILLLGAGHAHVAFLKKLETEELDCSITCLSPSSFQYYSGMFSGFTEGLYEEEEIRINVEALCSRTGVSFLKGEAVKIDPCLKQVETRAGKIIQFDILSVDIGSLTKFSSLSAHGVISLKPTYTVPESIQELRSAENPVIIGGGAAGVELALSAASFRRKYGLPSNLILLSKTSLMDSYGDKLSKKMSRILIKNGIGVIEHQEISNIEEHAIYTDDLHVNYDIALAVTGPKAHPLLIESGMECDEHGFLLVNAKLQVPRFPFIFGAGDCVTLKQHSALPKNGVYAIRQAPVLFKNIRRFLSEDEMTAFNPQKRFISILSAGDKKGLFLYGGFSFYGSLAWRIKHWIDRRYMRKMGS</sequence>
<keyword evidence="6" id="KW-0472">Membrane</keyword>
<gene>
    <name evidence="8" type="ORF">GJU41_05055</name>
</gene>
<keyword evidence="6" id="KW-1133">Transmembrane helix</keyword>
<accession>A0A6I2M5C5</accession>
<dbReference type="GO" id="GO:0019646">
    <property type="term" value="P:aerobic electron transport chain"/>
    <property type="evidence" value="ECO:0007669"/>
    <property type="project" value="TreeGrafter"/>
</dbReference>
<evidence type="ECO:0000256" key="3">
    <source>
        <dbReference type="ARBA" id="ARBA00022630"/>
    </source>
</evidence>
<dbReference type="AlphaFoldDB" id="A0A6I2M5C5"/>
<feature type="transmembrane region" description="Helical" evidence="6">
    <location>
        <begin position="334"/>
        <end position="354"/>
    </location>
</feature>
<dbReference type="EMBL" id="WKKF01000001">
    <property type="protein sequence ID" value="MRX53330.1"/>
    <property type="molecule type" value="Genomic_DNA"/>
</dbReference>
<evidence type="ECO:0000256" key="5">
    <source>
        <dbReference type="ARBA" id="ARBA00023002"/>
    </source>
</evidence>